<feature type="domain" description="HTH cro/C1-type" evidence="2">
    <location>
        <begin position="22"/>
        <end position="70"/>
    </location>
</feature>
<sequence>MDNPLLHNPHAGEILKDEFLDELNMSNDDLAKVIHVSDSIINKIINGETPITAEIDLRLCRYFQLSDGYFLRLQNDYEMMQAKRKLGETLNEIIPLTKL</sequence>
<dbReference type="PROSITE" id="PS50943">
    <property type="entry name" value="HTH_CROC1"/>
    <property type="match status" value="1"/>
</dbReference>
<dbReference type="Gene3D" id="1.10.260.40">
    <property type="entry name" value="lambda repressor-like DNA-binding domains"/>
    <property type="match status" value="1"/>
</dbReference>
<protein>
    <submittedName>
        <fullName evidence="3">Putative plasmid maintenance system antidote protein, XRE family</fullName>
    </submittedName>
</protein>
<evidence type="ECO:0000313" key="3">
    <source>
        <dbReference type="EMBL" id="EHJ11815.1"/>
    </source>
</evidence>
<dbReference type="Pfam" id="PF01381">
    <property type="entry name" value="HTH_3"/>
    <property type="match status" value="1"/>
</dbReference>
<dbReference type="SMART" id="SM00530">
    <property type="entry name" value="HTH_XRE"/>
    <property type="match status" value="1"/>
</dbReference>
<gene>
    <name evidence="3" type="ORF">CWATWH0003_3454</name>
</gene>
<dbReference type="InterPro" id="IPR010982">
    <property type="entry name" value="Lambda_DNA-bd_dom_sf"/>
</dbReference>
<dbReference type="InterPro" id="IPR001387">
    <property type="entry name" value="Cro/C1-type_HTH"/>
</dbReference>
<dbReference type="RefSeq" id="WP_007311508.1">
    <property type="nucleotide sequence ID" value="NZ_AESD01000516.1"/>
</dbReference>
<accession>G5J7L7</accession>
<dbReference type="EMBL" id="AESD01000516">
    <property type="protein sequence ID" value="EHJ11815.1"/>
    <property type="molecule type" value="Genomic_DNA"/>
</dbReference>
<dbReference type="PANTHER" id="PTHR36924:SF1">
    <property type="entry name" value="ANTITOXIN HIGA-1"/>
    <property type="match status" value="1"/>
</dbReference>
<evidence type="ECO:0000259" key="2">
    <source>
        <dbReference type="PROSITE" id="PS50943"/>
    </source>
</evidence>
<proteinExistence type="predicted"/>
<dbReference type="InterPro" id="IPR013430">
    <property type="entry name" value="Toxin_antidote_HigA"/>
</dbReference>
<dbReference type="GO" id="GO:0003677">
    <property type="term" value="F:DNA binding"/>
    <property type="evidence" value="ECO:0007669"/>
    <property type="project" value="UniProtKB-KW"/>
</dbReference>
<dbReference type="NCBIfam" id="TIGR02607">
    <property type="entry name" value="antidote_HigA"/>
    <property type="match status" value="1"/>
</dbReference>
<dbReference type="PATRIC" id="fig|423471.3.peg.3239"/>
<name>G5J7L7_CROWT</name>
<dbReference type="PANTHER" id="PTHR36924">
    <property type="entry name" value="ANTITOXIN HIGA-1"/>
    <property type="match status" value="1"/>
</dbReference>
<reference evidence="3 4" key="1">
    <citation type="journal article" date="2011" name="Front. Microbiol.">
        <title>Two Strains of Crocosphaera watsonii with Highly Conserved Genomes are Distinguished by Strain-Specific Features.</title>
        <authorList>
            <person name="Bench S.R."/>
            <person name="Ilikchyan I.N."/>
            <person name="Tripp H.J."/>
            <person name="Zehr J.P."/>
        </authorList>
    </citation>
    <scope>NUCLEOTIDE SEQUENCE [LARGE SCALE GENOMIC DNA]</scope>
    <source>
        <strain evidence="3 4">WH 0003</strain>
    </source>
</reference>
<dbReference type="AlphaFoldDB" id="G5J7L7"/>
<dbReference type="CDD" id="cd00093">
    <property type="entry name" value="HTH_XRE"/>
    <property type="match status" value="1"/>
</dbReference>
<evidence type="ECO:0000256" key="1">
    <source>
        <dbReference type="ARBA" id="ARBA00023125"/>
    </source>
</evidence>
<dbReference type="SUPFAM" id="SSF47413">
    <property type="entry name" value="lambda repressor-like DNA-binding domains"/>
    <property type="match status" value="1"/>
</dbReference>
<dbReference type="Proteomes" id="UP000003477">
    <property type="component" value="Unassembled WGS sequence"/>
</dbReference>
<evidence type="ECO:0000313" key="4">
    <source>
        <dbReference type="Proteomes" id="UP000003477"/>
    </source>
</evidence>
<keyword evidence="1" id="KW-0238">DNA-binding</keyword>
<organism evidence="3 4">
    <name type="scientific">Crocosphaera watsonii WH 0003</name>
    <dbReference type="NCBI Taxonomy" id="423471"/>
    <lineage>
        <taxon>Bacteria</taxon>
        <taxon>Bacillati</taxon>
        <taxon>Cyanobacteriota</taxon>
        <taxon>Cyanophyceae</taxon>
        <taxon>Oscillatoriophycideae</taxon>
        <taxon>Chroococcales</taxon>
        <taxon>Aphanothecaceae</taxon>
        <taxon>Crocosphaera</taxon>
    </lineage>
</organism>
<comment type="caution">
    <text evidence="3">The sequence shown here is derived from an EMBL/GenBank/DDBJ whole genome shotgun (WGS) entry which is preliminary data.</text>
</comment>
<dbReference type="GeneID" id="88766987"/>